<gene>
    <name evidence="1" type="ORF">SEV965_LOCUS9128</name>
</gene>
<organism evidence="1 2">
    <name type="scientific">Rotaria sordida</name>
    <dbReference type="NCBI Taxonomy" id="392033"/>
    <lineage>
        <taxon>Eukaryota</taxon>
        <taxon>Metazoa</taxon>
        <taxon>Spiralia</taxon>
        <taxon>Gnathifera</taxon>
        <taxon>Rotifera</taxon>
        <taxon>Eurotatoria</taxon>
        <taxon>Bdelloidea</taxon>
        <taxon>Philodinida</taxon>
        <taxon>Philodinidae</taxon>
        <taxon>Rotaria</taxon>
    </lineage>
</organism>
<evidence type="ECO:0000313" key="1">
    <source>
        <dbReference type="EMBL" id="CAF0968699.1"/>
    </source>
</evidence>
<reference evidence="1" key="1">
    <citation type="submission" date="2021-02" db="EMBL/GenBank/DDBJ databases">
        <authorList>
            <person name="Nowell W R."/>
        </authorList>
    </citation>
    <scope>NUCLEOTIDE SEQUENCE</scope>
</reference>
<dbReference type="EMBL" id="CAJNOU010000350">
    <property type="protein sequence ID" value="CAF0968699.1"/>
    <property type="molecule type" value="Genomic_DNA"/>
</dbReference>
<accession>A0A814E8Q6</accession>
<name>A0A814E8Q6_9BILA</name>
<evidence type="ECO:0000313" key="2">
    <source>
        <dbReference type="Proteomes" id="UP000663889"/>
    </source>
</evidence>
<dbReference type="AlphaFoldDB" id="A0A814E8Q6"/>
<sequence>MKRSIIRTLKNQLLSLTIDISRKRTQDYLTNNNAIIFNRIFTMFSNLEYFNFGRSSISDERLSFCFRCPTVISRNLLEFHVCLKTFYDCLYLLDGHFNQLHTLYVDVGVINFMNRSVNNTVNYLFQLISNLNELIILFLGKTSQFKILLATFFYNEINLPSNEDIQKTFKDFKDKQIIYWSDYFPKEKKGYCRIYSYPYTLKYYDDITNHFPGGVFKYVRKVSLFDERPFQHEFFLRIEKSFPLMEELTVCNEKRQINKEFLNH</sequence>
<comment type="caution">
    <text evidence="1">The sequence shown here is derived from an EMBL/GenBank/DDBJ whole genome shotgun (WGS) entry which is preliminary data.</text>
</comment>
<proteinExistence type="predicted"/>
<dbReference type="Proteomes" id="UP000663889">
    <property type="component" value="Unassembled WGS sequence"/>
</dbReference>
<protein>
    <submittedName>
        <fullName evidence="1">Uncharacterized protein</fullName>
    </submittedName>
</protein>